<dbReference type="RefSeq" id="WP_254094125.1">
    <property type="nucleotide sequence ID" value="NZ_JAHESC010000072.1"/>
</dbReference>
<evidence type="ECO:0000256" key="1">
    <source>
        <dbReference type="SAM" id="SignalP"/>
    </source>
</evidence>
<comment type="caution">
    <text evidence="2">The sequence shown here is derived from an EMBL/GenBank/DDBJ whole genome shotgun (WGS) entry which is preliminary data.</text>
</comment>
<keyword evidence="1" id="KW-0732">Signal</keyword>
<dbReference type="AlphaFoldDB" id="A0AAP2GGG3"/>
<dbReference type="EMBL" id="JAHESC010000072">
    <property type="protein sequence ID" value="MBT1690577.1"/>
    <property type="molecule type" value="Genomic_DNA"/>
</dbReference>
<accession>A0AAP2GGG3</accession>
<proteinExistence type="predicted"/>
<evidence type="ECO:0000313" key="3">
    <source>
        <dbReference type="Proteomes" id="UP001319180"/>
    </source>
</evidence>
<gene>
    <name evidence="2" type="ORF">KK078_28690</name>
</gene>
<dbReference type="Proteomes" id="UP001319180">
    <property type="component" value="Unassembled WGS sequence"/>
</dbReference>
<sequence length="313" mass="34870">MFKTFLPLALGVVLAASPLALRAQGCSDAGFCTMGALKPDQPFNKKIEFRLRSMELTFYRGKTTLTPVVYVATADMNFSLNQKTSFQVKLPYQAVSGRLGNTSSLGDVSLCVTRNVFTNGTYDINVSVGGKIPTNHSDLDENGRPLPMYYQTSLGTYDGVAGISVISKKWLFATGIQHAFNRNGNKFLWSRWEGSGESMDYIHRYSIANDLRRGTDVMFRVERNIRFSRLNFTLGLLPIYRITHDRITLGTGDRVAQAGSTGLALTALFSTGYSFNVQSGIKMLLGQKIVNRDPNTDGLKREFVSTLSYYYRF</sequence>
<feature type="signal peptide" evidence="1">
    <location>
        <begin position="1"/>
        <end position="22"/>
    </location>
</feature>
<evidence type="ECO:0000313" key="2">
    <source>
        <dbReference type="EMBL" id="MBT1690577.1"/>
    </source>
</evidence>
<evidence type="ECO:0008006" key="4">
    <source>
        <dbReference type="Google" id="ProtNLM"/>
    </source>
</evidence>
<feature type="chain" id="PRO_5042984071" description="Transporter" evidence="1">
    <location>
        <begin position="23"/>
        <end position="313"/>
    </location>
</feature>
<protein>
    <recommendedName>
        <fullName evidence="4">Transporter</fullName>
    </recommendedName>
</protein>
<organism evidence="2 3">
    <name type="scientific">Dawidia soli</name>
    <dbReference type="NCBI Taxonomy" id="2782352"/>
    <lineage>
        <taxon>Bacteria</taxon>
        <taxon>Pseudomonadati</taxon>
        <taxon>Bacteroidota</taxon>
        <taxon>Cytophagia</taxon>
        <taxon>Cytophagales</taxon>
        <taxon>Chryseotaleaceae</taxon>
        <taxon>Dawidia</taxon>
    </lineage>
</organism>
<name>A0AAP2GGG3_9BACT</name>
<keyword evidence="3" id="KW-1185">Reference proteome</keyword>
<reference evidence="2 3" key="1">
    <citation type="submission" date="2021-05" db="EMBL/GenBank/DDBJ databases">
        <title>A Polyphasic approach of four new species of the genus Ohtaekwangia: Ohtaekwangia histidinii sp. nov., Ohtaekwangia cretensis sp. nov., Ohtaekwangia indiensis sp. nov., Ohtaekwangia reichenbachii sp. nov. from diverse environment.</title>
        <authorList>
            <person name="Octaviana S."/>
        </authorList>
    </citation>
    <scope>NUCLEOTIDE SEQUENCE [LARGE SCALE GENOMIC DNA]</scope>
    <source>
        <strain evidence="2 3">PWU37</strain>
    </source>
</reference>